<evidence type="ECO:0000313" key="4">
    <source>
        <dbReference type="Proteomes" id="UP000536604"/>
    </source>
</evidence>
<name>A0A841ISM3_9ACTN</name>
<evidence type="ECO:0000256" key="1">
    <source>
        <dbReference type="SAM" id="MobiDB-lite"/>
    </source>
</evidence>
<feature type="region of interest" description="Disordered" evidence="1">
    <location>
        <begin position="374"/>
        <end position="397"/>
    </location>
</feature>
<sequence length="481" mass="49509">MSRASRPGHPRPTAVIVIATDERSADITIEGQRQVVAGQTPKETRRAALDVATAYAARIGQPVLIDARDSNGYWNLIATPDGVVQAADRLPEAVSAPPGGPVAAGPSGTGRGSGRRGLVIVGAVVLALVLIAGTGAVVWRFLPDSAPAAGEQPAGTEALGHPAPPGFTDTVAFSEALAPGSSPGVGRDGGHMAFMDAEGRLNLFSADGTRLWSADLPALPGEFLDAPRFVEYDGEPAVVMETAGTLWFWPLGGGSHSSVDLPEDGFSQYVGTSVLVRRGNEAFVPVDGELVAVEVPEGSAPMLAEGTEVLNAVVNGPWTWTDPEGRSSAVTAQRPEGAGEMESVVTALREYVIIRWKPLRGEGTVLAFHDSRDGSVAGSAEVDPADLEEARHRSGPVGTEVVSYGPLVLDPESGTAAVVPGFEPEIAVGTLVFGRLGGALTAVGPDGEPRPARSGAAQPVGLLGDNAVVVHDDHLYAISSH</sequence>
<dbReference type="EMBL" id="JACHJO010000004">
    <property type="protein sequence ID" value="MBB6119605.1"/>
    <property type="molecule type" value="Genomic_DNA"/>
</dbReference>
<gene>
    <name evidence="3" type="ORF">FHS13_001554</name>
</gene>
<keyword evidence="2" id="KW-0812">Transmembrane</keyword>
<dbReference type="AlphaFoldDB" id="A0A841ISM3"/>
<evidence type="ECO:0000313" key="3">
    <source>
        <dbReference type="EMBL" id="MBB6119605.1"/>
    </source>
</evidence>
<protein>
    <submittedName>
        <fullName evidence="3">Uncharacterized protein</fullName>
    </submittedName>
</protein>
<dbReference type="Proteomes" id="UP000536604">
    <property type="component" value="Unassembled WGS sequence"/>
</dbReference>
<keyword evidence="2" id="KW-0472">Membrane</keyword>
<comment type="caution">
    <text evidence="3">The sequence shown here is derived from an EMBL/GenBank/DDBJ whole genome shotgun (WGS) entry which is preliminary data.</text>
</comment>
<keyword evidence="4" id="KW-1185">Reference proteome</keyword>
<dbReference type="RefSeq" id="WP_184289762.1">
    <property type="nucleotide sequence ID" value="NZ_JACHJO010000004.1"/>
</dbReference>
<feature type="transmembrane region" description="Helical" evidence="2">
    <location>
        <begin position="118"/>
        <end position="142"/>
    </location>
</feature>
<evidence type="ECO:0000256" key="2">
    <source>
        <dbReference type="SAM" id="Phobius"/>
    </source>
</evidence>
<organism evidence="3 4">
    <name type="scientific">Nocardiopsis algeriensis</name>
    <dbReference type="NCBI Taxonomy" id="1478215"/>
    <lineage>
        <taxon>Bacteria</taxon>
        <taxon>Bacillati</taxon>
        <taxon>Actinomycetota</taxon>
        <taxon>Actinomycetes</taxon>
        <taxon>Streptosporangiales</taxon>
        <taxon>Nocardiopsidaceae</taxon>
        <taxon>Nocardiopsis</taxon>
    </lineage>
</organism>
<accession>A0A841ISM3</accession>
<proteinExistence type="predicted"/>
<keyword evidence="2" id="KW-1133">Transmembrane helix</keyword>
<reference evidence="3 4" key="1">
    <citation type="submission" date="2020-08" db="EMBL/GenBank/DDBJ databases">
        <title>Genomic Encyclopedia of Type Strains, Phase III (KMG-III): the genomes of soil and plant-associated and newly described type strains.</title>
        <authorList>
            <person name="Whitman W."/>
        </authorList>
    </citation>
    <scope>NUCLEOTIDE SEQUENCE [LARGE SCALE GENOMIC DNA]</scope>
    <source>
        <strain evidence="3 4">CECT 8712</strain>
    </source>
</reference>